<dbReference type="AlphaFoldDB" id="D9X6T9"/>
<dbReference type="PANTHER" id="PTHR43585">
    <property type="entry name" value="FUMIPYRROLE BIOSYNTHESIS PROTEIN C"/>
    <property type="match status" value="1"/>
</dbReference>
<dbReference type="STRING" id="591159.SSQG_04524"/>
<dbReference type="SUPFAM" id="SSF56059">
    <property type="entry name" value="Glutathione synthetase ATP-binding domain-like"/>
    <property type="match status" value="1"/>
</dbReference>
<accession>D9X6T9</accession>
<dbReference type="InterPro" id="IPR013815">
    <property type="entry name" value="ATP_grasp_subdomain_1"/>
</dbReference>
<dbReference type="HOGENOM" id="CLU_668247_0_0_11"/>
<protein>
    <submittedName>
        <fullName evidence="7">Biotin carboxylase</fullName>
    </submittedName>
</protein>
<sequence>MSEHRATAPHRPHVLVLHRWRDAHALYENYIDHDAHRVTYVTNPLGWPSLPAAAAGIVEVAATDDIEQAHAAATALSALFGPVDRVVALNEGDLDTAAELRTRLGCPGQRPGELARFRDKLQMCEAVAAAGLPTPAFADAPDPDAVARFAATHGWPVVVKPRRGTASRGVLIVDSPAGLSELAALPDEPRLVQEFCGDAVYHVDGLWTGDALGPWRASRYVNTCADFATGASSAREEDDPELVAAPGESPPGAADALSDGPGVFHLEVLSAGARRPARAAVPGGRVPGRRCGDPLRVARGARHRPDAGGRRRPAGPHARPVRTGVLEHRRLAARQDPGPGALPRRRRPAARPPRRRPLRPGRTAPGHRRPRGRRLRTRGRPLPLPRLGYGPGGKLDSQGRRPLPPGVRGRGM</sequence>
<organism evidence="7 8">
    <name type="scientific">Streptomyces viridochromogenes (strain DSM 40736 / JCM 4977 / BCRC 1201 / Tue 494)</name>
    <dbReference type="NCBI Taxonomy" id="591159"/>
    <lineage>
        <taxon>Bacteria</taxon>
        <taxon>Bacillati</taxon>
        <taxon>Actinomycetota</taxon>
        <taxon>Actinomycetes</taxon>
        <taxon>Kitasatosporales</taxon>
        <taxon>Streptomycetaceae</taxon>
        <taxon>Streptomyces</taxon>
    </lineage>
</organism>
<evidence type="ECO:0000259" key="6">
    <source>
        <dbReference type="PROSITE" id="PS50975"/>
    </source>
</evidence>
<dbReference type="Gene3D" id="3.30.1490.20">
    <property type="entry name" value="ATP-grasp fold, A domain"/>
    <property type="match status" value="1"/>
</dbReference>
<keyword evidence="2 4" id="KW-0547">Nucleotide-binding</keyword>
<feature type="compositionally biased region" description="Basic residues" evidence="5">
    <location>
        <begin position="343"/>
        <end position="379"/>
    </location>
</feature>
<feature type="compositionally biased region" description="Low complexity" evidence="5">
    <location>
        <begin position="274"/>
        <end position="284"/>
    </location>
</feature>
<keyword evidence="3 4" id="KW-0067">ATP-binding</keyword>
<dbReference type="InterPro" id="IPR011761">
    <property type="entry name" value="ATP-grasp"/>
</dbReference>
<dbReference type="Proteomes" id="UP000004184">
    <property type="component" value="Unassembled WGS sequence"/>
</dbReference>
<feature type="region of interest" description="Disordered" evidence="5">
    <location>
        <begin position="231"/>
        <end position="260"/>
    </location>
</feature>
<dbReference type="GO" id="GO:0046872">
    <property type="term" value="F:metal ion binding"/>
    <property type="evidence" value="ECO:0007669"/>
    <property type="project" value="InterPro"/>
</dbReference>
<dbReference type="GO" id="GO:0005524">
    <property type="term" value="F:ATP binding"/>
    <property type="evidence" value="ECO:0007669"/>
    <property type="project" value="UniProtKB-UniRule"/>
</dbReference>
<feature type="non-terminal residue" evidence="7">
    <location>
        <position position="412"/>
    </location>
</feature>
<evidence type="ECO:0000256" key="2">
    <source>
        <dbReference type="ARBA" id="ARBA00022741"/>
    </source>
</evidence>
<keyword evidence="8" id="KW-1185">Reference proteome</keyword>
<dbReference type="InterPro" id="IPR052032">
    <property type="entry name" value="ATP-dep_AA_Ligase"/>
</dbReference>
<keyword evidence="1" id="KW-0436">Ligase</keyword>
<proteinExistence type="predicted"/>
<evidence type="ECO:0000256" key="3">
    <source>
        <dbReference type="ARBA" id="ARBA00022840"/>
    </source>
</evidence>
<evidence type="ECO:0000313" key="7">
    <source>
        <dbReference type="EMBL" id="EFL34006.1"/>
    </source>
</evidence>
<feature type="region of interest" description="Disordered" evidence="5">
    <location>
        <begin position="274"/>
        <end position="412"/>
    </location>
</feature>
<name>D9X6T9_STRVT</name>
<evidence type="ECO:0000256" key="4">
    <source>
        <dbReference type="PROSITE-ProRule" id="PRU00409"/>
    </source>
</evidence>
<dbReference type="GO" id="GO:0016874">
    <property type="term" value="F:ligase activity"/>
    <property type="evidence" value="ECO:0007669"/>
    <property type="project" value="UniProtKB-KW"/>
</dbReference>
<dbReference type="PROSITE" id="PS50975">
    <property type="entry name" value="ATP_GRASP"/>
    <property type="match status" value="1"/>
</dbReference>
<dbReference type="Gene3D" id="3.40.50.20">
    <property type="match status" value="1"/>
</dbReference>
<gene>
    <name evidence="7" type="ORF">SSQG_04524</name>
</gene>
<evidence type="ECO:0000256" key="5">
    <source>
        <dbReference type="SAM" id="MobiDB-lite"/>
    </source>
</evidence>
<dbReference type="PANTHER" id="PTHR43585:SF2">
    <property type="entry name" value="ATP-GRASP ENZYME FSQD"/>
    <property type="match status" value="1"/>
</dbReference>
<evidence type="ECO:0000313" key="8">
    <source>
        <dbReference type="Proteomes" id="UP000004184"/>
    </source>
</evidence>
<dbReference type="EMBL" id="GG657757">
    <property type="protein sequence ID" value="EFL34006.1"/>
    <property type="molecule type" value="Genomic_DNA"/>
</dbReference>
<reference evidence="8" key="1">
    <citation type="submission" date="2009-02" db="EMBL/GenBank/DDBJ databases">
        <title>Annotation of Streptomyces viridochromogenes strain DSM 40736.</title>
        <authorList>
            <consortium name="The Broad Institute Genome Sequencing Platform"/>
            <consortium name="Broad Institute Microbial Sequencing Center"/>
            <person name="Fischbach M."/>
            <person name="Godfrey P."/>
            <person name="Ward D."/>
            <person name="Young S."/>
            <person name="Zeng Q."/>
            <person name="Koehrsen M."/>
            <person name="Alvarado L."/>
            <person name="Berlin A.M."/>
            <person name="Bochicchio J."/>
            <person name="Borenstein D."/>
            <person name="Chapman S.B."/>
            <person name="Chen Z."/>
            <person name="Engels R."/>
            <person name="Freedman E."/>
            <person name="Gellesch M."/>
            <person name="Goldberg J."/>
            <person name="Griggs A."/>
            <person name="Gujja S."/>
            <person name="Heilman E.R."/>
            <person name="Heiman D.I."/>
            <person name="Hepburn T.A."/>
            <person name="Howarth C."/>
            <person name="Jen D."/>
            <person name="Larson L."/>
            <person name="Lewis B."/>
            <person name="Mehta T."/>
            <person name="Park D."/>
            <person name="Pearson M."/>
            <person name="Richards J."/>
            <person name="Roberts A."/>
            <person name="Saif S."/>
            <person name="Shea T.D."/>
            <person name="Shenoy N."/>
            <person name="Sisk P."/>
            <person name="Stolte C."/>
            <person name="Sykes S.N."/>
            <person name="Thomson T."/>
            <person name="Walk T."/>
            <person name="White J."/>
            <person name="Yandava C."/>
            <person name="Straight P."/>
            <person name="Clardy J."/>
            <person name="Hung D."/>
            <person name="Kolter R."/>
            <person name="Mekalanos J."/>
            <person name="Walker S."/>
            <person name="Walsh C.T."/>
            <person name="Wieland-Brown L.C."/>
            <person name="Haas B."/>
            <person name="Nusbaum C."/>
            <person name="Birren B."/>
        </authorList>
    </citation>
    <scope>NUCLEOTIDE SEQUENCE [LARGE SCALE GENOMIC DNA]</scope>
    <source>
        <strain evidence="8">DSM 40736 / JCM 4977 / BCRC 1201 / Tue 494</strain>
    </source>
</reference>
<evidence type="ECO:0000256" key="1">
    <source>
        <dbReference type="ARBA" id="ARBA00022598"/>
    </source>
</evidence>
<feature type="domain" description="ATP-grasp" evidence="6">
    <location>
        <begin position="124"/>
        <end position="175"/>
    </location>
</feature>